<dbReference type="PROSITE" id="PS51192">
    <property type="entry name" value="HELICASE_ATP_BIND_1"/>
    <property type="match status" value="1"/>
</dbReference>
<evidence type="ECO:0000259" key="10">
    <source>
        <dbReference type="PROSITE" id="PS51192"/>
    </source>
</evidence>
<dbReference type="InterPro" id="IPR038718">
    <property type="entry name" value="SNF2-like_sf"/>
</dbReference>
<dbReference type="GO" id="GO:0005524">
    <property type="term" value="F:ATP binding"/>
    <property type="evidence" value="ECO:0007669"/>
    <property type="project" value="UniProtKB-KW"/>
</dbReference>
<dbReference type="SUPFAM" id="SSF52540">
    <property type="entry name" value="P-loop containing nucleoside triphosphate hydrolases"/>
    <property type="match status" value="2"/>
</dbReference>
<evidence type="ECO:0000313" key="13">
    <source>
        <dbReference type="Proteomes" id="UP000241890"/>
    </source>
</evidence>
<dbReference type="OrthoDB" id="5857104at2759"/>
<accession>A0A2R5GKJ4</accession>
<gene>
    <name evidence="12" type="ORF">FCC1311_046172</name>
</gene>
<sequence>MVAKGAKKSAKSDTTAKPPENVDDSEEKMLKKLEAEEEKAAEANDKDWKPEASRISERRAGITEAEASQALERLLAKAEKYTQFLNRKLMGSTLEEPRPKPETAAPASKRRKVSSSGAGKRVTADVTSSSKSKDDENDDDEIQPSVAPEDELDEHGQRRQPKSLTGGRLRDYQVKGFKWMVGLYENGLHGILADEMGLGKTVQTVAMIAHLRDMGAYGPYLIVVPLSTIHNWVNEIKKWAPKMPVLLYHGTKEERADMRSRFLKPARSNKRDLKKFPVTVTTYDIVCRDRSGLQHCDWKHIIVDEGHRLKNHKCKLIRELNQLCGGSVLRGGANKILLTGTPLQNNLAELWSLLNFLMPEIFDDLDFFQSVFAFDGSRGTENELVRKHAEENIVSKLHKILAPFMMRRLKSEVEKHLPSKKEVVVYIPMTASQRDMYKSIVAKEFGKLLELATGNKTQLNNVLMQLRKCCLHPYLHFEPTDATGNFINDQRLIDTSGKVRALDQMLTALKAKGHKVLVFSQFTSLLDIVQDYMQFLRPEWKVCRIDGSTSLEDRKAQMDGFNNDPDYFCFLLSTRAGGVGINLVSADTVIIFDSDWNPHQDNQAQDRAHRIGQTKDVMVYRMIAANSIELKILERANSKRKLERVVCAKQATINNSAKTTRLDADELRQLLRDDFTGHHSDVGEISDETLATLLDRKKVLSGEVPRSGNGYEIVEHQASSIVGSVNK</sequence>
<evidence type="ECO:0000256" key="2">
    <source>
        <dbReference type="ARBA" id="ARBA00007025"/>
    </source>
</evidence>
<feature type="domain" description="Helicase C-terminal" evidence="11">
    <location>
        <begin position="501"/>
        <end position="653"/>
    </location>
</feature>
<dbReference type="Pfam" id="PF00271">
    <property type="entry name" value="Helicase_C"/>
    <property type="match status" value="1"/>
</dbReference>
<feature type="compositionally biased region" description="Basic and acidic residues" evidence="9">
    <location>
        <begin position="27"/>
        <end position="61"/>
    </location>
</feature>
<dbReference type="Gene3D" id="3.40.50.10810">
    <property type="entry name" value="Tandem AAA-ATPase domain"/>
    <property type="match status" value="1"/>
</dbReference>
<dbReference type="Gene3D" id="3.40.50.300">
    <property type="entry name" value="P-loop containing nucleotide triphosphate hydrolases"/>
    <property type="match status" value="1"/>
</dbReference>
<dbReference type="Pfam" id="PF00176">
    <property type="entry name" value="SNF2-rel_dom"/>
    <property type="match status" value="1"/>
</dbReference>
<dbReference type="AlphaFoldDB" id="A0A2R5GKJ4"/>
<dbReference type="SMART" id="SM00487">
    <property type="entry name" value="DEXDc"/>
    <property type="match status" value="1"/>
</dbReference>
<dbReference type="GO" id="GO:0005634">
    <property type="term" value="C:nucleus"/>
    <property type="evidence" value="ECO:0007669"/>
    <property type="project" value="UniProtKB-SubCell"/>
</dbReference>
<feature type="domain" description="Helicase ATP-binding" evidence="10">
    <location>
        <begin position="181"/>
        <end position="360"/>
    </location>
</feature>
<proteinExistence type="inferred from homology"/>
<comment type="subcellular location">
    <subcellularLocation>
        <location evidence="1">Nucleus</location>
    </subcellularLocation>
</comment>
<reference evidence="12 13" key="1">
    <citation type="submission" date="2017-12" db="EMBL/GenBank/DDBJ databases">
        <title>Sequencing, de novo assembly and annotation of complete genome of a new Thraustochytrid species, strain FCC1311.</title>
        <authorList>
            <person name="Sedici K."/>
            <person name="Godart F."/>
            <person name="Aiese Cigliano R."/>
            <person name="Sanseverino W."/>
            <person name="Barakat M."/>
            <person name="Ortet P."/>
            <person name="Marechal E."/>
            <person name="Cagnac O."/>
            <person name="Amato A."/>
        </authorList>
    </citation>
    <scope>NUCLEOTIDE SEQUENCE [LARGE SCALE GENOMIC DNA]</scope>
</reference>
<dbReference type="InterPro" id="IPR001650">
    <property type="entry name" value="Helicase_C-like"/>
</dbReference>
<feature type="region of interest" description="Disordered" evidence="9">
    <location>
        <begin position="1"/>
        <end position="63"/>
    </location>
</feature>
<keyword evidence="3" id="KW-0547">Nucleotide-binding</keyword>
<name>A0A2R5GKJ4_9STRA</name>
<dbReference type="InterPro" id="IPR000330">
    <property type="entry name" value="SNF2_N"/>
</dbReference>
<comment type="caution">
    <text evidence="12">The sequence shown here is derived from an EMBL/GenBank/DDBJ whole genome shotgun (WGS) entry which is preliminary data.</text>
</comment>
<evidence type="ECO:0000256" key="4">
    <source>
        <dbReference type="ARBA" id="ARBA00022801"/>
    </source>
</evidence>
<evidence type="ECO:0000256" key="5">
    <source>
        <dbReference type="ARBA" id="ARBA00022806"/>
    </source>
</evidence>
<dbReference type="PANTHER" id="PTHR10799">
    <property type="entry name" value="SNF2/RAD54 HELICASE FAMILY"/>
    <property type="match status" value="1"/>
</dbReference>
<keyword evidence="5 12" id="KW-0347">Helicase</keyword>
<evidence type="ECO:0000256" key="1">
    <source>
        <dbReference type="ARBA" id="ARBA00004123"/>
    </source>
</evidence>
<evidence type="ECO:0000313" key="12">
    <source>
        <dbReference type="EMBL" id="GBG28394.1"/>
    </source>
</evidence>
<dbReference type="InParanoid" id="A0A2R5GKJ4"/>
<dbReference type="InterPro" id="IPR014001">
    <property type="entry name" value="Helicase_ATP-bd"/>
</dbReference>
<dbReference type="PROSITE" id="PS51194">
    <property type="entry name" value="HELICASE_CTER"/>
    <property type="match status" value="1"/>
</dbReference>
<evidence type="ECO:0000259" key="11">
    <source>
        <dbReference type="PROSITE" id="PS51194"/>
    </source>
</evidence>
<keyword evidence="8" id="KW-0539">Nucleus</keyword>
<evidence type="ECO:0000256" key="8">
    <source>
        <dbReference type="ARBA" id="ARBA00023242"/>
    </source>
</evidence>
<dbReference type="EMBL" id="BEYU01000040">
    <property type="protein sequence ID" value="GBG28394.1"/>
    <property type="molecule type" value="Genomic_DNA"/>
</dbReference>
<dbReference type="FunFam" id="3.40.50.10810:FF:000015">
    <property type="entry name" value="lymphoid-specific helicase isoform X1"/>
    <property type="match status" value="1"/>
</dbReference>
<feature type="region of interest" description="Disordered" evidence="9">
    <location>
        <begin position="89"/>
        <end position="167"/>
    </location>
</feature>
<dbReference type="SMART" id="SM00490">
    <property type="entry name" value="HELICc"/>
    <property type="match status" value="1"/>
</dbReference>
<dbReference type="Proteomes" id="UP000241890">
    <property type="component" value="Unassembled WGS sequence"/>
</dbReference>
<evidence type="ECO:0000256" key="9">
    <source>
        <dbReference type="SAM" id="MobiDB-lite"/>
    </source>
</evidence>
<organism evidence="12 13">
    <name type="scientific">Hondaea fermentalgiana</name>
    <dbReference type="NCBI Taxonomy" id="2315210"/>
    <lineage>
        <taxon>Eukaryota</taxon>
        <taxon>Sar</taxon>
        <taxon>Stramenopiles</taxon>
        <taxon>Bigyra</taxon>
        <taxon>Labyrinthulomycetes</taxon>
        <taxon>Thraustochytrida</taxon>
        <taxon>Thraustochytriidae</taxon>
        <taxon>Hondaea</taxon>
    </lineage>
</organism>
<keyword evidence="7" id="KW-0175">Coiled coil</keyword>
<evidence type="ECO:0000256" key="7">
    <source>
        <dbReference type="ARBA" id="ARBA00023054"/>
    </source>
</evidence>
<protein>
    <submittedName>
        <fullName evidence="12">ATP-dependent DNA helicase DDM1</fullName>
    </submittedName>
</protein>
<feature type="compositionally biased region" description="Acidic residues" evidence="9">
    <location>
        <begin position="135"/>
        <end position="153"/>
    </location>
</feature>
<dbReference type="InterPro" id="IPR049730">
    <property type="entry name" value="SNF2/RAD54-like_C"/>
</dbReference>
<evidence type="ECO:0000256" key="3">
    <source>
        <dbReference type="ARBA" id="ARBA00022741"/>
    </source>
</evidence>
<keyword evidence="6" id="KW-0067">ATP-binding</keyword>
<dbReference type="CDD" id="cd18793">
    <property type="entry name" value="SF2_C_SNF"/>
    <property type="match status" value="1"/>
</dbReference>
<evidence type="ECO:0000256" key="6">
    <source>
        <dbReference type="ARBA" id="ARBA00022840"/>
    </source>
</evidence>
<dbReference type="GO" id="GO:0004386">
    <property type="term" value="F:helicase activity"/>
    <property type="evidence" value="ECO:0007669"/>
    <property type="project" value="UniProtKB-KW"/>
</dbReference>
<dbReference type="InterPro" id="IPR027417">
    <property type="entry name" value="P-loop_NTPase"/>
</dbReference>
<dbReference type="GO" id="GO:0016787">
    <property type="term" value="F:hydrolase activity"/>
    <property type="evidence" value="ECO:0007669"/>
    <property type="project" value="UniProtKB-KW"/>
</dbReference>
<keyword evidence="4" id="KW-0378">Hydrolase</keyword>
<keyword evidence="13" id="KW-1185">Reference proteome</keyword>
<comment type="similarity">
    <text evidence="2">Belongs to the SNF2/RAD54 helicase family.</text>
</comment>